<dbReference type="PROSITE" id="PS01124">
    <property type="entry name" value="HTH_ARAC_FAMILY_2"/>
    <property type="match status" value="1"/>
</dbReference>
<keyword evidence="1" id="KW-0805">Transcription regulation</keyword>
<feature type="domain" description="HTH araC/xylS-type" evidence="4">
    <location>
        <begin position="194"/>
        <end position="292"/>
    </location>
</feature>
<gene>
    <name evidence="5" type="ORF">B0I18_102495</name>
</gene>
<evidence type="ECO:0000259" key="4">
    <source>
        <dbReference type="PROSITE" id="PS01124"/>
    </source>
</evidence>
<dbReference type="Pfam" id="PF12833">
    <property type="entry name" value="HTH_18"/>
    <property type="match status" value="1"/>
</dbReference>
<keyword evidence="2 5" id="KW-0238">DNA-binding</keyword>
<dbReference type="EMBL" id="PYGD01000002">
    <property type="protein sequence ID" value="PSK93525.1"/>
    <property type="molecule type" value="Genomic_DNA"/>
</dbReference>
<accession>A0A2P8D8G7</accession>
<dbReference type="InterPro" id="IPR037923">
    <property type="entry name" value="HTH-like"/>
</dbReference>
<dbReference type="PANTHER" id="PTHR43280">
    <property type="entry name" value="ARAC-FAMILY TRANSCRIPTIONAL REGULATOR"/>
    <property type="match status" value="1"/>
</dbReference>
<evidence type="ECO:0000313" key="6">
    <source>
        <dbReference type="Proteomes" id="UP000240572"/>
    </source>
</evidence>
<name>A0A2P8D8G7_9BACT</name>
<evidence type="ECO:0000256" key="3">
    <source>
        <dbReference type="ARBA" id="ARBA00023163"/>
    </source>
</evidence>
<dbReference type="PANTHER" id="PTHR43280:SF32">
    <property type="entry name" value="TRANSCRIPTIONAL REGULATORY PROTEIN"/>
    <property type="match status" value="1"/>
</dbReference>
<evidence type="ECO:0000256" key="2">
    <source>
        <dbReference type="ARBA" id="ARBA00023125"/>
    </source>
</evidence>
<dbReference type="SMART" id="SM00342">
    <property type="entry name" value="HTH_ARAC"/>
    <property type="match status" value="1"/>
</dbReference>
<evidence type="ECO:0000313" key="5">
    <source>
        <dbReference type="EMBL" id="PSK93525.1"/>
    </source>
</evidence>
<dbReference type="Proteomes" id="UP000240572">
    <property type="component" value="Unassembled WGS sequence"/>
</dbReference>
<dbReference type="GO" id="GO:0003700">
    <property type="term" value="F:DNA-binding transcription factor activity"/>
    <property type="evidence" value="ECO:0007669"/>
    <property type="project" value="InterPro"/>
</dbReference>
<evidence type="ECO:0000256" key="1">
    <source>
        <dbReference type="ARBA" id="ARBA00023015"/>
    </source>
</evidence>
<dbReference type="InterPro" id="IPR009057">
    <property type="entry name" value="Homeodomain-like_sf"/>
</dbReference>
<dbReference type="GO" id="GO:0043565">
    <property type="term" value="F:sequence-specific DNA binding"/>
    <property type="evidence" value="ECO:0007669"/>
    <property type="project" value="InterPro"/>
</dbReference>
<keyword evidence="6" id="KW-1185">Reference proteome</keyword>
<dbReference type="RefSeq" id="WP_106522518.1">
    <property type="nucleotide sequence ID" value="NZ_PYGD01000002.1"/>
</dbReference>
<dbReference type="SUPFAM" id="SSF46689">
    <property type="entry name" value="Homeodomain-like"/>
    <property type="match status" value="1"/>
</dbReference>
<dbReference type="OrthoDB" id="1007667at2"/>
<reference evidence="5 6" key="1">
    <citation type="submission" date="2018-03" db="EMBL/GenBank/DDBJ databases">
        <title>Genomic Encyclopedia of Type Strains, Phase III (KMG-III): the genomes of soil and plant-associated and newly described type strains.</title>
        <authorList>
            <person name="Whitman W."/>
        </authorList>
    </citation>
    <scope>NUCLEOTIDE SEQUENCE [LARGE SCALE GENOMIC DNA]</scope>
    <source>
        <strain evidence="5 6">CGMCC 1.12700</strain>
    </source>
</reference>
<keyword evidence="3" id="KW-0804">Transcription</keyword>
<organism evidence="5 6">
    <name type="scientific">Taibaiella chishuiensis</name>
    <dbReference type="NCBI Taxonomy" id="1434707"/>
    <lineage>
        <taxon>Bacteria</taxon>
        <taxon>Pseudomonadati</taxon>
        <taxon>Bacteroidota</taxon>
        <taxon>Chitinophagia</taxon>
        <taxon>Chitinophagales</taxon>
        <taxon>Chitinophagaceae</taxon>
        <taxon>Taibaiella</taxon>
    </lineage>
</organism>
<dbReference type="Gene3D" id="1.10.10.60">
    <property type="entry name" value="Homeodomain-like"/>
    <property type="match status" value="1"/>
</dbReference>
<protein>
    <submittedName>
        <fullName evidence="5">AraC-like DNA-binding protein</fullName>
    </submittedName>
</protein>
<sequence>MVQFLSIKSIQERIRMDEDLRVYDIAIVEDVHKIEDGYTDFEHQFDGLILSFCIAGSMGLKINFNNYEISSGAMVVVLPQLIIDPVHVSEDLRLVSLVMSLDFISSFPVLRDFITNDELRRRPVINAEEQQHGLFEALVSLLQKHYRDRMKETGNKKKVLQYLVFALISAIADTYAILPRQPVAEGSRKSEVIDAFYSLISQHAHRERTVAYYARQLNLSQQYLTSLVKEQTGKPVSLWIEHVVIMHAKSLLKSTTLSVKEICQELNFADVSLFCRYFKRCTQLTPGAFRNKAR</sequence>
<dbReference type="SUPFAM" id="SSF51215">
    <property type="entry name" value="Regulatory protein AraC"/>
    <property type="match status" value="1"/>
</dbReference>
<proteinExistence type="predicted"/>
<dbReference type="InterPro" id="IPR018060">
    <property type="entry name" value="HTH_AraC"/>
</dbReference>
<dbReference type="AlphaFoldDB" id="A0A2P8D8G7"/>
<comment type="caution">
    <text evidence="5">The sequence shown here is derived from an EMBL/GenBank/DDBJ whole genome shotgun (WGS) entry which is preliminary data.</text>
</comment>